<dbReference type="PROSITE" id="PS50885">
    <property type="entry name" value="HAMP"/>
    <property type="match status" value="1"/>
</dbReference>
<dbReference type="PROSITE" id="PS50112">
    <property type="entry name" value="PAS"/>
    <property type="match status" value="1"/>
</dbReference>
<dbReference type="InterPro" id="IPR036890">
    <property type="entry name" value="HATPase_C_sf"/>
</dbReference>
<dbReference type="InterPro" id="IPR050351">
    <property type="entry name" value="BphY/WalK/GraS-like"/>
</dbReference>
<dbReference type="SMART" id="SM00387">
    <property type="entry name" value="HATPase_c"/>
    <property type="match status" value="1"/>
</dbReference>
<comment type="catalytic activity">
    <reaction evidence="1">
        <text>ATP + protein L-histidine = ADP + protein N-phospho-L-histidine.</text>
        <dbReference type="EC" id="2.7.13.3"/>
    </reaction>
</comment>
<dbReference type="PANTHER" id="PTHR42878:SF7">
    <property type="entry name" value="SENSOR HISTIDINE KINASE GLRK"/>
    <property type="match status" value="1"/>
</dbReference>
<dbReference type="OrthoDB" id="9813151at2"/>
<keyword evidence="5" id="KW-1003">Cell membrane</keyword>
<organism evidence="19 20">
    <name type="scientific">Bernardetia litoralis (strain ATCC 23117 / DSM 6794 / NBRC 15988 / NCIMB 1366 / Fx l1 / Sio-4)</name>
    <name type="common">Flexibacter litoralis</name>
    <dbReference type="NCBI Taxonomy" id="880071"/>
    <lineage>
        <taxon>Bacteria</taxon>
        <taxon>Pseudomonadati</taxon>
        <taxon>Bacteroidota</taxon>
        <taxon>Cytophagia</taxon>
        <taxon>Cytophagales</taxon>
        <taxon>Bernardetiaceae</taxon>
        <taxon>Bernardetia</taxon>
    </lineage>
</organism>
<dbReference type="PANTHER" id="PTHR42878">
    <property type="entry name" value="TWO-COMPONENT HISTIDINE KINASE"/>
    <property type="match status" value="1"/>
</dbReference>
<evidence type="ECO:0000313" key="19">
    <source>
        <dbReference type="EMBL" id="AFM05009.1"/>
    </source>
</evidence>
<dbReference type="SMART" id="SM00091">
    <property type="entry name" value="PAS"/>
    <property type="match status" value="1"/>
</dbReference>
<dbReference type="SUPFAM" id="SSF55785">
    <property type="entry name" value="PYP-like sensor domain (PAS domain)"/>
    <property type="match status" value="1"/>
</dbReference>
<dbReference type="eggNOG" id="COG5002">
    <property type="taxonomic scope" value="Bacteria"/>
</dbReference>
<dbReference type="Pfam" id="PF00512">
    <property type="entry name" value="HisKA"/>
    <property type="match status" value="1"/>
</dbReference>
<dbReference type="Gene3D" id="6.10.340.10">
    <property type="match status" value="1"/>
</dbReference>
<keyword evidence="6" id="KW-0597">Phosphoprotein</keyword>
<evidence type="ECO:0000256" key="8">
    <source>
        <dbReference type="ARBA" id="ARBA00022692"/>
    </source>
</evidence>
<dbReference type="Pfam" id="PF02518">
    <property type="entry name" value="HATPase_c"/>
    <property type="match status" value="1"/>
</dbReference>
<dbReference type="PROSITE" id="PS50109">
    <property type="entry name" value="HIS_KIN"/>
    <property type="match status" value="1"/>
</dbReference>
<evidence type="ECO:0000256" key="15">
    <source>
        <dbReference type="SAM" id="Phobius"/>
    </source>
</evidence>
<feature type="transmembrane region" description="Helical" evidence="15">
    <location>
        <begin position="12"/>
        <end position="33"/>
    </location>
</feature>
<proteinExistence type="predicted"/>
<dbReference type="SMART" id="SM00304">
    <property type="entry name" value="HAMP"/>
    <property type="match status" value="1"/>
</dbReference>
<evidence type="ECO:0000259" key="18">
    <source>
        <dbReference type="PROSITE" id="PS50885"/>
    </source>
</evidence>
<dbReference type="KEGG" id="fli:Fleli_2649"/>
<evidence type="ECO:0000256" key="12">
    <source>
        <dbReference type="ARBA" id="ARBA00022989"/>
    </source>
</evidence>
<dbReference type="InterPro" id="IPR035965">
    <property type="entry name" value="PAS-like_dom_sf"/>
</dbReference>
<keyword evidence="9" id="KW-0547">Nucleotide-binding</keyword>
<dbReference type="Gene3D" id="3.30.450.20">
    <property type="entry name" value="PAS domain"/>
    <property type="match status" value="1"/>
</dbReference>
<feature type="domain" description="PAS" evidence="17">
    <location>
        <begin position="265"/>
        <end position="309"/>
    </location>
</feature>
<evidence type="ECO:0000256" key="2">
    <source>
        <dbReference type="ARBA" id="ARBA00004141"/>
    </source>
</evidence>
<evidence type="ECO:0000256" key="1">
    <source>
        <dbReference type="ARBA" id="ARBA00000085"/>
    </source>
</evidence>
<evidence type="ECO:0000256" key="5">
    <source>
        <dbReference type="ARBA" id="ARBA00022475"/>
    </source>
</evidence>
<dbReference type="SUPFAM" id="SSF47384">
    <property type="entry name" value="Homodimeric domain of signal transducing histidine kinase"/>
    <property type="match status" value="1"/>
</dbReference>
<dbReference type="InterPro" id="IPR005467">
    <property type="entry name" value="His_kinase_dom"/>
</dbReference>
<dbReference type="CDD" id="cd06225">
    <property type="entry name" value="HAMP"/>
    <property type="match status" value="1"/>
</dbReference>
<evidence type="ECO:0000256" key="3">
    <source>
        <dbReference type="ARBA" id="ARBA00004236"/>
    </source>
</evidence>
<evidence type="ECO:0000259" key="17">
    <source>
        <dbReference type="PROSITE" id="PS50112"/>
    </source>
</evidence>
<evidence type="ECO:0000256" key="9">
    <source>
        <dbReference type="ARBA" id="ARBA00022741"/>
    </source>
</evidence>
<dbReference type="SUPFAM" id="SSF55874">
    <property type="entry name" value="ATPase domain of HSP90 chaperone/DNA topoisomerase II/histidine kinase"/>
    <property type="match status" value="1"/>
</dbReference>
<keyword evidence="12 15" id="KW-1133">Transmembrane helix</keyword>
<dbReference type="InterPro" id="IPR003660">
    <property type="entry name" value="HAMP_dom"/>
</dbReference>
<comment type="subcellular location">
    <subcellularLocation>
        <location evidence="3">Cell membrane</location>
    </subcellularLocation>
    <subcellularLocation>
        <location evidence="2">Membrane</location>
        <topology evidence="2">Multi-pass membrane protein</topology>
    </subcellularLocation>
</comment>
<gene>
    <name evidence="19" type="ordered locus">Fleli_2649</name>
</gene>
<dbReference type="STRING" id="880071.Fleli_2649"/>
<dbReference type="InterPro" id="IPR003661">
    <property type="entry name" value="HisK_dim/P_dom"/>
</dbReference>
<reference evidence="20" key="1">
    <citation type="submission" date="2012-06" db="EMBL/GenBank/DDBJ databases">
        <title>The complete genome of Flexibacter litoralis DSM 6794.</title>
        <authorList>
            <person name="Lucas S."/>
            <person name="Copeland A."/>
            <person name="Lapidus A."/>
            <person name="Glavina del Rio T."/>
            <person name="Dalin E."/>
            <person name="Tice H."/>
            <person name="Bruce D."/>
            <person name="Goodwin L."/>
            <person name="Pitluck S."/>
            <person name="Peters L."/>
            <person name="Ovchinnikova G."/>
            <person name="Lu M."/>
            <person name="Kyrpides N."/>
            <person name="Mavromatis K."/>
            <person name="Ivanova N."/>
            <person name="Brettin T."/>
            <person name="Detter J.C."/>
            <person name="Han C."/>
            <person name="Larimer F."/>
            <person name="Land M."/>
            <person name="Hauser L."/>
            <person name="Markowitz V."/>
            <person name="Cheng J.-F."/>
            <person name="Hugenholtz P."/>
            <person name="Woyke T."/>
            <person name="Wu D."/>
            <person name="Spring S."/>
            <person name="Lang E."/>
            <person name="Kopitz M."/>
            <person name="Brambilla E."/>
            <person name="Klenk H.-P."/>
            <person name="Eisen J.A."/>
        </authorList>
    </citation>
    <scope>NUCLEOTIDE SEQUENCE [LARGE SCALE GENOMIC DNA]</scope>
    <source>
        <strain evidence="20">ATCC 23117 / DSM 6794 / NBRC 15988 / NCIMB 1366 / Sio-4</strain>
    </source>
</reference>
<dbReference type="InterPro" id="IPR036097">
    <property type="entry name" value="HisK_dim/P_sf"/>
</dbReference>
<keyword evidence="10 19" id="KW-0418">Kinase</keyword>
<dbReference type="Pfam" id="PF00989">
    <property type="entry name" value="PAS"/>
    <property type="match status" value="1"/>
</dbReference>
<dbReference type="Proteomes" id="UP000006054">
    <property type="component" value="Chromosome"/>
</dbReference>
<evidence type="ECO:0000256" key="7">
    <source>
        <dbReference type="ARBA" id="ARBA00022679"/>
    </source>
</evidence>
<dbReference type="AlphaFoldDB" id="I4AM24"/>
<dbReference type="GO" id="GO:0030295">
    <property type="term" value="F:protein kinase activator activity"/>
    <property type="evidence" value="ECO:0007669"/>
    <property type="project" value="TreeGrafter"/>
</dbReference>
<dbReference type="Pfam" id="PF00672">
    <property type="entry name" value="HAMP"/>
    <property type="match status" value="1"/>
</dbReference>
<dbReference type="InterPro" id="IPR000014">
    <property type="entry name" value="PAS"/>
</dbReference>
<feature type="transmembrane region" description="Helical" evidence="15">
    <location>
        <begin position="180"/>
        <end position="202"/>
    </location>
</feature>
<sequence length="613" mass="69871" precursor="true">MALKSSLRTRITTGLLFLLGIIILISGVAVFYLTRLSNSSDKVLNENYQTIFFVRNLTDAFQVVSSSQLRFLANQDFNYKNYKKSDVLAKAYIDSLYLVIGSRTEKIYLDSLARGYSKLVKEFDETRRDPSIQLPDMNLYYVKLRLNFLPVRGHLDKLREVNQNEIIRKNDFIQRNTEEALLYMAIIGGFCVLITVGFIFYFPVYLTKPLNELYLALEEMSNKNYTKRLHVGSTDEFARLATSFNKMSSQIAEFENLNLEKILIEKKRTETIIEHLQDGIIGVSAKNKIIFINQVAEVLLDMSSEEAVNVYIPNLLVNNDVLYHVMIDLMDIEKGQLFAEKTIKVPSSDRDLFFSRQVMSLPETEELSGLIVLLKNVTKFTEMDAAKTHFIATISHELKTPLAATRLSLGLLRDKRIGELNEDQSDLLGDIEQATERLFALTGEILQLSQIESGKTNINLQSIDIDELVGYTLQAIKVPAEQKSLVVEADIAPDLPMFVADRDKIKWVIINFLTNAIRYAPQKSEVKLSIYPNENGVLFSVNDKGKGINEMYHLKIFEKYFQIPDADGNIDKQSSGLGLAICREFIEAHKGEIWVESELGKGSTFFFWLPSER</sequence>
<dbReference type="GO" id="GO:0000156">
    <property type="term" value="F:phosphorelay response regulator activity"/>
    <property type="evidence" value="ECO:0007669"/>
    <property type="project" value="TreeGrafter"/>
</dbReference>
<dbReference type="SUPFAM" id="SSF158472">
    <property type="entry name" value="HAMP domain-like"/>
    <property type="match status" value="1"/>
</dbReference>
<dbReference type="GO" id="GO:0007234">
    <property type="term" value="P:osmosensory signaling via phosphorelay pathway"/>
    <property type="evidence" value="ECO:0007669"/>
    <property type="project" value="TreeGrafter"/>
</dbReference>
<dbReference type="GO" id="GO:0000155">
    <property type="term" value="F:phosphorelay sensor kinase activity"/>
    <property type="evidence" value="ECO:0007669"/>
    <property type="project" value="InterPro"/>
</dbReference>
<evidence type="ECO:0000256" key="14">
    <source>
        <dbReference type="ARBA" id="ARBA00023136"/>
    </source>
</evidence>
<evidence type="ECO:0000256" key="13">
    <source>
        <dbReference type="ARBA" id="ARBA00023012"/>
    </source>
</evidence>
<evidence type="ECO:0000256" key="6">
    <source>
        <dbReference type="ARBA" id="ARBA00022553"/>
    </source>
</evidence>
<keyword evidence="14 15" id="KW-0472">Membrane</keyword>
<dbReference type="PRINTS" id="PR00344">
    <property type="entry name" value="BCTRLSENSOR"/>
</dbReference>
<dbReference type="GO" id="GO:0005524">
    <property type="term" value="F:ATP binding"/>
    <property type="evidence" value="ECO:0007669"/>
    <property type="project" value="UniProtKB-KW"/>
</dbReference>
<dbReference type="FunFam" id="3.30.565.10:FF:000023">
    <property type="entry name" value="PAS domain-containing sensor histidine kinase"/>
    <property type="match status" value="1"/>
</dbReference>
<keyword evidence="13" id="KW-0902">Two-component regulatory system</keyword>
<feature type="domain" description="Histidine kinase" evidence="16">
    <location>
        <begin position="393"/>
        <end position="613"/>
    </location>
</feature>
<dbReference type="InterPro" id="IPR013767">
    <property type="entry name" value="PAS_fold"/>
</dbReference>
<accession>I4AM24</accession>
<keyword evidence="8 15" id="KW-0812">Transmembrane</keyword>
<protein>
    <recommendedName>
        <fullName evidence="4">histidine kinase</fullName>
        <ecNumber evidence="4">2.7.13.3</ecNumber>
    </recommendedName>
</protein>
<dbReference type="InterPro" id="IPR003594">
    <property type="entry name" value="HATPase_dom"/>
</dbReference>
<keyword evidence="11" id="KW-0067">ATP-binding</keyword>
<dbReference type="SMART" id="SM00388">
    <property type="entry name" value="HisKA"/>
    <property type="match status" value="1"/>
</dbReference>
<evidence type="ECO:0000256" key="11">
    <source>
        <dbReference type="ARBA" id="ARBA00022840"/>
    </source>
</evidence>
<evidence type="ECO:0000256" key="4">
    <source>
        <dbReference type="ARBA" id="ARBA00012438"/>
    </source>
</evidence>
<evidence type="ECO:0000256" key="10">
    <source>
        <dbReference type="ARBA" id="ARBA00022777"/>
    </source>
</evidence>
<dbReference type="GO" id="GO:0006355">
    <property type="term" value="P:regulation of DNA-templated transcription"/>
    <property type="evidence" value="ECO:0007669"/>
    <property type="project" value="InterPro"/>
</dbReference>
<keyword evidence="20" id="KW-1185">Reference proteome</keyword>
<dbReference type="Gene3D" id="1.10.287.130">
    <property type="match status" value="1"/>
</dbReference>
<dbReference type="GO" id="GO:0005886">
    <property type="term" value="C:plasma membrane"/>
    <property type="evidence" value="ECO:0007669"/>
    <property type="project" value="UniProtKB-SubCell"/>
</dbReference>
<dbReference type="CDD" id="cd00082">
    <property type="entry name" value="HisKA"/>
    <property type="match status" value="1"/>
</dbReference>
<dbReference type="EMBL" id="CP003345">
    <property type="protein sequence ID" value="AFM05009.1"/>
    <property type="molecule type" value="Genomic_DNA"/>
</dbReference>
<dbReference type="Gene3D" id="3.30.565.10">
    <property type="entry name" value="Histidine kinase-like ATPase, C-terminal domain"/>
    <property type="match status" value="1"/>
</dbReference>
<dbReference type="InterPro" id="IPR004358">
    <property type="entry name" value="Sig_transdc_His_kin-like_C"/>
</dbReference>
<dbReference type="PATRIC" id="fig|880071.3.peg.2638"/>
<evidence type="ECO:0000313" key="20">
    <source>
        <dbReference type="Proteomes" id="UP000006054"/>
    </source>
</evidence>
<keyword evidence="7" id="KW-0808">Transferase</keyword>
<dbReference type="EC" id="2.7.13.3" evidence="4"/>
<name>I4AM24_BERLS</name>
<dbReference type="RefSeq" id="WP_014798446.1">
    <property type="nucleotide sequence ID" value="NC_018018.1"/>
</dbReference>
<evidence type="ECO:0000259" key="16">
    <source>
        <dbReference type="PROSITE" id="PS50109"/>
    </source>
</evidence>
<dbReference type="HOGENOM" id="CLU_000445_89_2_10"/>
<feature type="domain" description="HAMP" evidence="18">
    <location>
        <begin position="204"/>
        <end position="256"/>
    </location>
</feature>